<feature type="region of interest" description="Disordered" evidence="1">
    <location>
        <begin position="116"/>
        <end position="144"/>
    </location>
</feature>
<protein>
    <submittedName>
        <fullName evidence="2">Uncharacterized protein</fullName>
    </submittedName>
</protein>
<evidence type="ECO:0000313" key="2">
    <source>
        <dbReference type="EMBL" id="KAK2959479.1"/>
    </source>
</evidence>
<evidence type="ECO:0000256" key="1">
    <source>
        <dbReference type="SAM" id="MobiDB-lite"/>
    </source>
</evidence>
<accession>A0ABQ9Y703</accession>
<feature type="compositionally biased region" description="Low complexity" evidence="1">
    <location>
        <begin position="493"/>
        <end position="530"/>
    </location>
</feature>
<dbReference type="EMBL" id="JARBJD010000029">
    <property type="protein sequence ID" value="KAK2959479.1"/>
    <property type="molecule type" value="Genomic_DNA"/>
</dbReference>
<evidence type="ECO:0000313" key="3">
    <source>
        <dbReference type="Proteomes" id="UP001281761"/>
    </source>
</evidence>
<organism evidence="2 3">
    <name type="scientific">Blattamonas nauphoetae</name>
    <dbReference type="NCBI Taxonomy" id="2049346"/>
    <lineage>
        <taxon>Eukaryota</taxon>
        <taxon>Metamonada</taxon>
        <taxon>Preaxostyla</taxon>
        <taxon>Oxymonadida</taxon>
        <taxon>Blattamonas</taxon>
    </lineage>
</organism>
<dbReference type="Proteomes" id="UP001281761">
    <property type="component" value="Unassembled WGS sequence"/>
</dbReference>
<keyword evidence="3" id="KW-1185">Reference proteome</keyword>
<feature type="region of interest" description="Disordered" evidence="1">
    <location>
        <begin position="488"/>
        <end position="548"/>
    </location>
</feature>
<sequence length="961" mass="107852">MTVAYDLVYEMEEKGSKTHSVRRTDIECNNRSPEFLNFNKLLEPELVEIRKHLDLGLFRDAGRITQWKELLQKVALGKEVLNDTSFLKSSFFRPILLYLQAKFEYLIWSMDGSDEDTTLPPVSSDSPQHSPQGTPLDSSHRSLSSSSHLRQENLQLLTILHSLLTSRPTSLTPSYTDQPEQIADNALLLSHNGDTDPTEKYHSSIFDEADDEILARSLIRCRSVCDLVGAEGCILDVIHFFDRILSVLSCSNALVRSAARSLFDHLLKVPSVQSQIPKAVTLLERIQYSNPLEADQFILGLVPSSPDESVKEFVKSIIALISVHRQGLIITTLKLLTCFIGNCPITIRLMLIEADLIPHLLTSLTPLSLSIADHIDVHTNLLTILNYSIWLSTVDGLDSLKIRNSHEQQTLHETVLKQVIVPSEGYIRHLCVNRHSLVNEFHSLQFMRLLGRLVLLCPNYDPTLDFVMKLPVITAITSGMSFYSVDMTPTLSPPRMTRPTVTTRPDTPSSAGIAPPSTANSANPSPLSSSHHPHYPKPPPPLLPDEAGNKTGVSALLLRWEGQEVDPRGSVTFAKELAGHPVNILGTQRRENAPLRVAEACHFNNPFDYLLNGVKFSYNAVRQARCSDFLFLIWVSVCKHQHVLSPMSNSPENTLDISQDSVQVPLFLTTPTAQGHSLNTEALRKAQDVLTQLIELLRGVRDSRPFIGKLVPPPNNNADGFTEAILTLLTSGHQEIVRLPLQLFQSCVSRSKLELRFSFISSGFFTRLTLSPQWIETNLTAHSIGQTEHDLDNISHSSNLSTESLRQIVLERVVQPVGPYISYCCQNRQIIQDDSIQQSLLTDVLIFFLKLASFTITRSLLSFEQNYSTLLCQEKLLHHVQQHNQGDLLVRSRGKADLRRLNEEGLAGQLETFGFWVDFTSMDTKQIRKDNASLMALLGANIPPFKRNHQQLYINRIHRPL</sequence>
<gene>
    <name evidence="2" type="ORF">BLNAU_5528</name>
</gene>
<comment type="caution">
    <text evidence="2">The sequence shown here is derived from an EMBL/GenBank/DDBJ whole genome shotgun (WGS) entry which is preliminary data.</text>
</comment>
<reference evidence="2 3" key="1">
    <citation type="journal article" date="2022" name="bioRxiv">
        <title>Genomics of Preaxostyla Flagellates Illuminates Evolutionary Transitions and the Path Towards Mitochondrial Loss.</title>
        <authorList>
            <person name="Novak L.V.F."/>
            <person name="Treitli S.C."/>
            <person name="Pyrih J."/>
            <person name="Halakuc P."/>
            <person name="Pipaliya S.V."/>
            <person name="Vacek V."/>
            <person name="Brzon O."/>
            <person name="Soukal P."/>
            <person name="Eme L."/>
            <person name="Dacks J.B."/>
            <person name="Karnkowska A."/>
            <person name="Elias M."/>
            <person name="Hampl V."/>
        </authorList>
    </citation>
    <scope>NUCLEOTIDE SEQUENCE [LARGE SCALE GENOMIC DNA]</scope>
    <source>
        <strain evidence="2">NAU3</strain>
        <tissue evidence="2">Gut</tissue>
    </source>
</reference>
<name>A0ABQ9Y703_9EUKA</name>
<proteinExistence type="predicted"/>
<feature type="compositionally biased region" description="Polar residues" evidence="1">
    <location>
        <begin position="120"/>
        <end position="137"/>
    </location>
</feature>